<keyword evidence="1" id="KW-0436">Ligase</keyword>
<protein>
    <submittedName>
        <fullName evidence="7">Glutathionylspermidine synthase family protein</fullName>
    </submittedName>
</protein>
<reference evidence="7 8" key="1">
    <citation type="submission" date="2018-07" db="EMBL/GenBank/DDBJ databases">
        <title>Arthrobacter sp. nov., isolated from raw cow's milk with high bacterial count.</title>
        <authorList>
            <person name="Hahne J."/>
            <person name="Isele D."/>
            <person name="Lipski A."/>
        </authorList>
    </citation>
    <scope>NUCLEOTIDE SEQUENCE [LARGE SCALE GENOMIC DNA]</scope>
    <source>
        <strain evidence="7 8">JZ R-183</strain>
    </source>
</reference>
<keyword evidence="3" id="KW-0547">Nucleotide-binding</keyword>
<accession>A0A496PGI0</accession>
<dbReference type="Gene3D" id="3.30.1490.330">
    <property type="match status" value="1"/>
</dbReference>
<dbReference type="SUPFAM" id="SSF52440">
    <property type="entry name" value="PreATP-grasp domain"/>
    <property type="match status" value="1"/>
</dbReference>
<dbReference type="InterPro" id="IPR016185">
    <property type="entry name" value="PreATP-grasp_dom_sf"/>
</dbReference>
<dbReference type="GO" id="GO:0046872">
    <property type="term" value="F:metal ion binding"/>
    <property type="evidence" value="ECO:0007669"/>
    <property type="project" value="UniProtKB-KW"/>
</dbReference>
<dbReference type="Proteomes" id="UP000273119">
    <property type="component" value="Unassembled WGS sequence"/>
</dbReference>
<organism evidence="7 8">
    <name type="scientific">Galactobacter caseinivorans</name>
    <dbReference type="NCBI Taxonomy" id="2676123"/>
    <lineage>
        <taxon>Bacteria</taxon>
        <taxon>Bacillati</taxon>
        <taxon>Actinomycetota</taxon>
        <taxon>Actinomycetes</taxon>
        <taxon>Micrococcales</taxon>
        <taxon>Micrococcaceae</taxon>
        <taxon>Galactobacter</taxon>
    </lineage>
</organism>
<evidence type="ECO:0000259" key="6">
    <source>
        <dbReference type="Pfam" id="PF03738"/>
    </source>
</evidence>
<comment type="caution">
    <text evidence="7">The sequence shown here is derived from an EMBL/GenBank/DDBJ whole genome shotgun (WGS) entry which is preliminary data.</text>
</comment>
<evidence type="ECO:0000313" key="7">
    <source>
        <dbReference type="EMBL" id="RKW69594.1"/>
    </source>
</evidence>
<evidence type="ECO:0000256" key="5">
    <source>
        <dbReference type="ARBA" id="ARBA00022842"/>
    </source>
</evidence>
<dbReference type="GO" id="GO:0005524">
    <property type="term" value="F:ATP binding"/>
    <property type="evidence" value="ECO:0007669"/>
    <property type="project" value="UniProtKB-KW"/>
</dbReference>
<keyword evidence="8" id="KW-1185">Reference proteome</keyword>
<dbReference type="InterPro" id="IPR005494">
    <property type="entry name" value="GSPS_pre-ATP-grasp-like_dom"/>
</dbReference>
<feature type="domain" description="Glutathionylspermidine synthase pre-ATP-grasp-like" evidence="6">
    <location>
        <begin position="12"/>
        <end position="444"/>
    </location>
</feature>
<dbReference type="SUPFAM" id="SSF56059">
    <property type="entry name" value="Glutathione synthetase ATP-binding domain-like"/>
    <property type="match status" value="1"/>
</dbReference>
<evidence type="ECO:0000256" key="3">
    <source>
        <dbReference type="ARBA" id="ARBA00022741"/>
    </source>
</evidence>
<evidence type="ECO:0000256" key="2">
    <source>
        <dbReference type="ARBA" id="ARBA00022723"/>
    </source>
</evidence>
<keyword evidence="5" id="KW-0460">Magnesium</keyword>
<evidence type="ECO:0000256" key="4">
    <source>
        <dbReference type="ARBA" id="ARBA00022840"/>
    </source>
</evidence>
<dbReference type="RefSeq" id="WP_121485924.1">
    <property type="nucleotide sequence ID" value="NZ_QQXL01000008.1"/>
</dbReference>
<dbReference type="GO" id="GO:0016874">
    <property type="term" value="F:ligase activity"/>
    <property type="evidence" value="ECO:0007669"/>
    <property type="project" value="UniProtKB-KW"/>
</dbReference>
<evidence type="ECO:0000313" key="8">
    <source>
        <dbReference type="Proteomes" id="UP000273119"/>
    </source>
</evidence>
<dbReference type="AlphaFoldDB" id="A0A496PGI0"/>
<sequence>MKRLEFTARPGWRERINASGLIYSESHKPGVGAVEYWNDAAAYVFTLAEVEALEAQTEELHRMCLEAAAYMATGALGTLGLSEGGFELAKRSWQEYDGATGAREQDVYARFDLAYAGDGSPAKMLEYNGDTPTGLIEAAITQWDWLQDRTASGELARLSAGKLSTGSGVWDQWNGIYDALIARWETQLAASVAAGTGTRLFYGYSAQDSSGEDWNTVAVMAEMAQKAGWRTTSIEMEQLGWDFGAHEFVGQPENPMYADEPFRPILADGTVQPRIRNIFKLYPWEDIMSGEQGDHFGQLLLDYPGVIPHWIEPPWKMFLSNKLLLVALWHLFPNHPNLLPAYADGPHGMSDYVIKPVFGREGDGIKIVRGGTTQANGEEYRRAGRGNERVFQQYHELPNFPGSAGPNHPVLGSWVVNQEAFGVGIRESDGPITDYFCRFAPNLIEP</sequence>
<evidence type="ECO:0000256" key="1">
    <source>
        <dbReference type="ARBA" id="ARBA00022598"/>
    </source>
</evidence>
<dbReference type="EMBL" id="QQXL01000008">
    <property type="protein sequence ID" value="RKW69594.1"/>
    <property type="molecule type" value="Genomic_DNA"/>
</dbReference>
<dbReference type="Pfam" id="PF03738">
    <property type="entry name" value="GSP_synth"/>
    <property type="match status" value="1"/>
</dbReference>
<keyword evidence="2" id="KW-0479">Metal-binding</keyword>
<name>A0A496PGI0_9MICC</name>
<gene>
    <name evidence="7" type="ORF">DWQ67_12430</name>
</gene>
<keyword evidence="4" id="KW-0067">ATP-binding</keyword>
<proteinExistence type="predicted"/>